<dbReference type="AlphaFoldDB" id="A0A811VEG5"/>
<gene>
    <name evidence="1" type="ORF">CCAP1982_LOCUS22278</name>
</gene>
<evidence type="ECO:0000313" key="2">
    <source>
        <dbReference type="Proteomes" id="UP000606786"/>
    </source>
</evidence>
<protein>
    <submittedName>
        <fullName evidence="1">(Mediterranean fruit fly) hypothetical protein</fullName>
    </submittedName>
</protein>
<organism evidence="1 2">
    <name type="scientific">Ceratitis capitata</name>
    <name type="common">Mediterranean fruit fly</name>
    <name type="synonym">Tephritis capitata</name>
    <dbReference type="NCBI Taxonomy" id="7213"/>
    <lineage>
        <taxon>Eukaryota</taxon>
        <taxon>Metazoa</taxon>
        <taxon>Ecdysozoa</taxon>
        <taxon>Arthropoda</taxon>
        <taxon>Hexapoda</taxon>
        <taxon>Insecta</taxon>
        <taxon>Pterygota</taxon>
        <taxon>Neoptera</taxon>
        <taxon>Endopterygota</taxon>
        <taxon>Diptera</taxon>
        <taxon>Brachycera</taxon>
        <taxon>Muscomorpha</taxon>
        <taxon>Tephritoidea</taxon>
        <taxon>Tephritidae</taxon>
        <taxon>Ceratitis</taxon>
        <taxon>Ceratitis</taxon>
    </lineage>
</organism>
<accession>A0A811VEG5</accession>
<proteinExistence type="predicted"/>
<keyword evidence="2" id="KW-1185">Reference proteome</keyword>
<reference evidence="1" key="1">
    <citation type="submission" date="2020-11" db="EMBL/GenBank/DDBJ databases">
        <authorList>
            <person name="Whitehead M."/>
        </authorList>
    </citation>
    <scope>NUCLEOTIDE SEQUENCE</scope>
    <source>
        <strain evidence="1">EGII</strain>
    </source>
</reference>
<name>A0A811VEG5_CERCA</name>
<dbReference type="EMBL" id="CAJHJT010000056">
    <property type="protein sequence ID" value="CAD7014275.1"/>
    <property type="molecule type" value="Genomic_DNA"/>
</dbReference>
<sequence length="114" mass="12504">MLLFYHFENGAAHGCLNTYTNSPRITLPNCFMHVMAEIQQRGFAPVFSFDAFGTCVGASTLSCKGVLISALVRLCGSPVSDGYLTAFYLSRSGEYIICRGFTLAFTSLRPNEIE</sequence>
<comment type="caution">
    <text evidence="1">The sequence shown here is derived from an EMBL/GenBank/DDBJ whole genome shotgun (WGS) entry which is preliminary data.</text>
</comment>
<dbReference type="Proteomes" id="UP000606786">
    <property type="component" value="Unassembled WGS sequence"/>
</dbReference>
<evidence type="ECO:0000313" key="1">
    <source>
        <dbReference type="EMBL" id="CAD7014275.1"/>
    </source>
</evidence>